<name>A0A1S7S5C6_9HYPH</name>
<proteinExistence type="predicted"/>
<dbReference type="EMBL" id="FBWG01000050">
    <property type="protein sequence ID" value="CUX62939.1"/>
    <property type="molecule type" value="Genomic_DNA"/>
</dbReference>
<reference evidence="1 2" key="1">
    <citation type="submission" date="2016-01" db="EMBL/GenBank/DDBJ databases">
        <authorList>
            <person name="Oliw E.H."/>
        </authorList>
    </citation>
    <scope>NUCLEOTIDE SEQUENCE [LARGE SCALE GENOMIC DNA]</scope>
    <source>
        <strain evidence="1 2">Zutra 3-1</strain>
    </source>
</reference>
<gene>
    <name evidence="1" type="ORF">AGR7C_pTi0058</name>
</gene>
<dbReference type="AlphaFoldDB" id="A0A1S7S5C6"/>
<dbReference type="Proteomes" id="UP000191987">
    <property type="component" value="Unassembled WGS sequence"/>
</dbReference>
<evidence type="ECO:0000313" key="2">
    <source>
        <dbReference type="Proteomes" id="UP000191987"/>
    </source>
</evidence>
<sequence>MLFKTQFWERISISIITFPAKRTISH</sequence>
<protein>
    <submittedName>
        <fullName evidence="1">Uncharacterized protein</fullName>
    </submittedName>
</protein>
<accession>A0A1S7S5C6</accession>
<organism evidence="1 2">
    <name type="scientific">Agrobacterium deltaense Zutra 3/1</name>
    <dbReference type="NCBI Taxonomy" id="1183427"/>
    <lineage>
        <taxon>Bacteria</taxon>
        <taxon>Pseudomonadati</taxon>
        <taxon>Pseudomonadota</taxon>
        <taxon>Alphaproteobacteria</taxon>
        <taxon>Hyphomicrobiales</taxon>
        <taxon>Rhizobiaceae</taxon>
        <taxon>Rhizobium/Agrobacterium group</taxon>
        <taxon>Agrobacterium</taxon>
    </lineage>
</organism>
<evidence type="ECO:0000313" key="1">
    <source>
        <dbReference type="EMBL" id="CUX62939.1"/>
    </source>
</evidence>